<evidence type="ECO:0000313" key="2">
    <source>
        <dbReference type="EMBL" id="KAL2484615.1"/>
    </source>
</evidence>
<gene>
    <name evidence="2" type="ORF">Adt_29371</name>
</gene>
<feature type="compositionally biased region" description="Acidic residues" evidence="1">
    <location>
        <begin position="39"/>
        <end position="50"/>
    </location>
</feature>
<name>A0ABD1R873_9LAMI</name>
<feature type="compositionally biased region" description="Basic and acidic residues" evidence="1">
    <location>
        <begin position="1"/>
        <end position="17"/>
    </location>
</feature>
<keyword evidence="3" id="KW-1185">Reference proteome</keyword>
<feature type="compositionally biased region" description="Polar residues" evidence="1">
    <location>
        <begin position="83"/>
        <end position="93"/>
    </location>
</feature>
<protein>
    <submittedName>
        <fullName evidence="2">Uncharacterized protein</fullName>
    </submittedName>
</protein>
<organism evidence="2 3">
    <name type="scientific">Abeliophyllum distichum</name>
    <dbReference type="NCBI Taxonomy" id="126358"/>
    <lineage>
        <taxon>Eukaryota</taxon>
        <taxon>Viridiplantae</taxon>
        <taxon>Streptophyta</taxon>
        <taxon>Embryophyta</taxon>
        <taxon>Tracheophyta</taxon>
        <taxon>Spermatophyta</taxon>
        <taxon>Magnoliopsida</taxon>
        <taxon>eudicotyledons</taxon>
        <taxon>Gunneridae</taxon>
        <taxon>Pentapetalae</taxon>
        <taxon>asterids</taxon>
        <taxon>lamiids</taxon>
        <taxon>Lamiales</taxon>
        <taxon>Oleaceae</taxon>
        <taxon>Forsythieae</taxon>
        <taxon>Abeliophyllum</taxon>
    </lineage>
</organism>
<feature type="region of interest" description="Disordered" evidence="1">
    <location>
        <begin position="1"/>
        <end position="106"/>
    </location>
</feature>
<sequence>MAETQLKRQREEFHEAETSNFDDTDSKRHKSYDNILSILDEEEEAEEEEPNKDFSAIFTTLQQELSSSFVSPPPCTAEESGLDHNQTTATSADCSPRSGGSAKEYEDDDSVKIMIRRLLEASDDELGIPNRVDEEIKSEGNRLFCDGLWELEDEAANYYTMLQKDLFI</sequence>
<dbReference type="AlphaFoldDB" id="A0ABD1R873"/>
<reference evidence="3" key="1">
    <citation type="submission" date="2024-07" db="EMBL/GenBank/DDBJ databases">
        <title>Two chromosome-level genome assemblies of Korean endemic species Abeliophyllum distichum and Forsythia ovata (Oleaceae).</title>
        <authorList>
            <person name="Jang H."/>
        </authorList>
    </citation>
    <scope>NUCLEOTIDE SEQUENCE [LARGE SCALE GENOMIC DNA]</scope>
</reference>
<accession>A0ABD1R873</accession>
<comment type="caution">
    <text evidence="2">The sequence shown here is derived from an EMBL/GenBank/DDBJ whole genome shotgun (WGS) entry which is preliminary data.</text>
</comment>
<evidence type="ECO:0000313" key="3">
    <source>
        <dbReference type="Proteomes" id="UP001604336"/>
    </source>
</evidence>
<dbReference type="PANTHER" id="PTHR34539:SF3">
    <property type="entry name" value="NAC DOMAIN-CONTAINING PROTEIN"/>
    <property type="match status" value="1"/>
</dbReference>
<proteinExistence type="predicted"/>
<dbReference type="PANTHER" id="PTHR34539">
    <property type="entry name" value="T6J4.11 PROTEIN"/>
    <property type="match status" value="1"/>
</dbReference>
<dbReference type="EMBL" id="JBFOLK010000009">
    <property type="protein sequence ID" value="KAL2484615.1"/>
    <property type="molecule type" value="Genomic_DNA"/>
</dbReference>
<feature type="compositionally biased region" description="Polar residues" evidence="1">
    <location>
        <begin position="57"/>
        <end position="70"/>
    </location>
</feature>
<dbReference type="Proteomes" id="UP001604336">
    <property type="component" value="Unassembled WGS sequence"/>
</dbReference>
<evidence type="ECO:0000256" key="1">
    <source>
        <dbReference type="SAM" id="MobiDB-lite"/>
    </source>
</evidence>